<reference evidence="1" key="1">
    <citation type="submission" date="2022-10" db="EMBL/GenBank/DDBJ databases">
        <title>Cytochrome P450 Catalyzes Benzene Ring Formation in the Biosynthesis of Trialkyl-Substituted Aromatic Polyketides.</title>
        <authorList>
            <person name="Zhao E."/>
            <person name="Ge H."/>
        </authorList>
    </citation>
    <scope>NUCLEOTIDE SEQUENCE</scope>
    <source>
        <strain evidence="1">NA0869</strain>
    </source>
</reference>
<sequence>MVTASPFRVSRARSSAGPLRLVWVALTLFAFLYAHGVSMEGVSGHLDSTATLSAAAETHRTAAPGVPPMQHHGGEHGPDHVVQECVPGQPQQTPVLDAPMASALVAEAAPLVSRPAACGFGDAASARPLPSATIRATILQI</sequence>
<protein>
    <recommendedName>
        <fullName evidence="3">Secreted protein</fullName>
    </recommendedName>
</protein>
<proteinExistence type="predicted"/>
<evidence type="ECO:0000313" key="2">
    <source>
        <dbReference type="Proteomes" id="UP001163878"/>
    </source>
</evidence>
<dbReference type="EMBL" id="CP107567">
    <property type="protein sequence ID" value="UYQ60627.1"/>
    <property type="molecule type" value="Genomic_DNA"/>
</dbReference>
<evidence type="ECO:0000313" key="1">
    <source>
        <dbReference type="EMBL" id="UYQ60627.1"/>
    </source>
</evidence>
<dbReference type="Proteomes" id="UP001163878">
    <property type="component" value="Chromosome"/>
</dbReference>
<name>A0ABY6I0X6_STRPE</name>
<keyword evidence="2" id="KW-1185">Reference proteome</keyword>
<gene>
    <name evidence="1" type="ORF">OGH68_03510</name>
</gene>
<evidence type="ECO:0008006" key="3">
    <source>
        <dbReference type="Google" id="ProtNLM"/>
    </source>
</evidence>
<accession>A0ABY6I0X6</accession>
<organism evidence="1 2">
    <name type="scientific">Streptomyces peucetius</name>
    <dbReference type="NCBI Taxonomy" id="1950"/>
    <lineage>
        <taxon>Bacteria</taxon>
        <taxon>Bacillati</taxon>
        <taxon>Actinomycetota</taxon>
        <taxon>Actinomycetes</taxon>
        <taxon>Kitasatosporales</taxon>
        <taxon>Streptomycetaceae</taxon>
        <taxon>Streptomyces</taxon>
    </lineage>
</organism>
<dbReference type="RefSeq" id="WP_264241833.1">
    <property type="nucleotide sequence ID" value="NZ_CP107567.1"/>
</dbReference>